<comment type="cofactor">
    <cofactor evidence="3">
        <name>FMN</name>
        <dbReference type="ChEBI" id="CHEBI:58210"/>
    </cofactor>
    <text evidence="3">Binds 1 FMN per subunit.</text>
</comment>
<evidence type="ECO:0000256" key="3">
    <source>
        <dbReference type="HAMAP-Rule" id="MF_02225"/>
    </source>
</evidence>
<comment type="function">
    <text evidence="3">Catalyzes two sequential steps in the biosynthesis of coenzyme A. In the first step cysteine is conjugated to 4'-phosphopantothenate to form 4-phosphopantothenoylcysteine. In the second step the latter compound is decarboxylated to form 4'-phosphopantotheine.</text>
</comment>
<dbReference type="Gene3D" id="3.40.50.1950">
    <property type="entry name" value="Flavin prenyltransferase-like"/>
    <property type="match status" value="1"/>
</dbReference>
<evidence type="ECO:0000256" key="1">
    <source>
        <dbReference type="ARBA" id="ARBA00022793"/>
    </source>
</evidence>
<keyword evidence="1 3" id="KW-0210">Decarboxylase</keyword>
<keyword evidence="3 4" id="KW-0285">Flavoprotein</keyword>
<dbReference type="HAMAP" id="MF_02225">
    <property type="entry name" value="CoaBC"/>
    <property type="match status" value="1"/>
</dbReference>
<dbReference type="STRING" id="38301.NX84_06905"/>
<dbReference type="GO" id="GO:0015941">
    <property type="term" value="P:pantothenate catabolic process"/>
    <property type="evidence" value="ECO:0007669"/>
    <property type="project" value="InterPro"/>
</dbReference>
<protein>
    <recommendedName>
        <fullName evidence="3">Coenzyme A biosynthesis bifunctional protein CoaBC</fullName>
    </recommendedName>
    <alternativeName>
        <fullName evidence="3">DNA/pantothenate metabolism flavoprotein</fullName>
    </alternativeName>
    <alternativeName>
        <fullName evidence="3">Phosphopantothenoylcysteine synthetase/decarboxylase</fullName>
        <shortName evidence="3">PPCS-PPCDC</shortName>
    </alternativeName>
    <domain>
        <recommendedName>
            <fullName evidence="3">Phosphopantothenoylcysteine decarboxylase</fullName>
            <shortName evidence="3">PPC decarboxylase</shortName>
            <shortName evidence="3">PPC-DC</shortName>
            <ecNumber evidence="3">4.1.1.36</ecNumber>
        </recommendedName>
        <alternativeName>
            <fullName evidence="3">CoaC</fullName>
        </alternativeName>
    </domain>
    <domain>
        <recommendedName>
            <fullName evidence="3">Phosphopantothenate--cysteine ligase</fullName>
            <ecNumber evidence="3">6.3.2.5</ecNumber>
        </recommendedName>
        <alternativeName>
            <fullName evidence="3">CoaB</fullName>
        </alternativeName>
        <alternativeName>
            <fullName evidence="3">Phosphopantothenoylcysteine synthetase</fullName>
            <shortName evidence="3">PPC synthetase</shortName>
            <shortName evidence="3">PPC-S</shortName>
        </alternativeName>
    </domain>
</protein>
<dbReference type="EMBL" id="LS483460">
    <property type="protein sequence ID" value="SQI00037.1"/>
    <property type="molecule type" value="Genomic_DNA"/>
</dbReference>
<dbReference type="Pfam" id="PF02441">
    <property type="entry name" value="Flavoprotein"/>
    <property type="match status" value="1"/>
</dbReference>
<feature type="binding site" evidence="3">
    <location>
        <position position="314"/>
    </location>
    <ligand>
        <name>CTP</name>
        <dbReference type="ChEBI" id="CHEBI:37563"/>
    </ligand>
</feature>
<dbReference type="InterPro" id="IPR005252">
    <property type="entry name" value="CoaBC"/>
</dbReference>
<organism evidence="7 8">
    <name type="scientific">Corynebacterium minutissimum</name>
    <dbReference type="NCBI Taxonomy" id="38301"/>
    <lineage>
        <taxon>Bacteria</taxon>
        <taxon>Bacillati</taxon>
        <taxon>Actinomycetota</taxon>
        <taxon>Actinomycetes</taxon>
        <taxon>Mycobacteriales</taxon>
        <taxon>Corynebacteriaceae</taxon>
        <taxon>Corynebacterium</taxon>
    </lineage>
</organism>
<evidence type="ECO:0000259" key="5">
    <source>
        <dbReference type="Pfam" id="PF02441"/>
    </source>
</evidence>
<dbReference type="SUPFAM" id="SSF102645">
    <property type="entry name" value="CoaB-like"/>
    <property type="match status" value="1"/>
</dbReference>
<feature type="domain" description="Flavoprotein" evidence="5">
    <location>
        <begin position="30"/>
        <end position="196"/>
    </location>
</feature>
<dbReference type="GO" id="GO:0004632">
    <property type="term" value="F:phosphopantothenate--cysteine ligase activity"/>
    <property type="evidence" value="ECO:0007669"/>
    <property type="project" value="UniProtKB-UniRule"/>
</dbReference>
<evidence type="ECO:0000256" key="2">
    <source>
        <dbReference type="ARBA" id="ARBA00023239"/>
    </source>
</evidence>
<dbReference type="SUPFAM" id="SSF52507">
    <property type="entry name" value="Homo-oligomeric flavin-containing Cys decarboxylases, HFCD"/>
    <property type="match status" value="1"/>
</dbReference>
<comment type="catalytic activity">
    <reaction evidence="3 4">
        <text>(R)-4'-phosphopantothenate + L-cysteine + CTP = N-[(R)-4-phosphopantothenoyl]-L-cysteine + CMP + diphosphate + H(+)</text>
        <dbReference type="Rhea" id="RHEA:19397"/>
        <dbReference type="ChEBI" id="CHEBI:10986"/>
        <dbReference type="ChEBI" id="CHEBI:15378"/>
        <dbReference type="ChEBI" id="CHEBI:33019"/>
        <dbReference type="ChEBI" id="CHEBI:35235"/>
        <dbReference type="ChEBI" id="CHEBI:37563"/>
        <dbReference type="ChEBI" id="CHEBI:59458"/>
        <dbReference type="ChEBI" id="CHEBI:60377"/>
        <dbReference type="EC" id="6.3.2.5"/>
    </reaction>
</comment>
<feature type="binding site" evidence="3">
    <location>
        <position position="357"/>
    </location>
    <ligand>
        <name>CTP</name>
        <dbReference type="ChEBI" id="CHEBI:37563"/>
    </ligand>
</feature>
<feature type="domain" description="DNA/pantothenate metabolism flavoprotein C-terminal" evidence="6">
    <location>
        <begin position="210"/>
        <end position="432"/>
    </location>
</feature>
<comment type="caution">
    <text evidence="3">Lacks conserved residue(s) required for the propagation of feature annotation.</text>
</comment>
<dbReference type="InterPro" id="IPR003382">
    <property type="entry name" value="Flavoprotein"/>
</dbReference>
<dbReference type="EC" id="6.3.2.5" evidence="3"/>
<dbReference type="EC" id="4.1.1.36" evidence="3"/>
<evidence type="ECO:0000256" key="4">
    <source>
        <dbReference type="RuleBase" id="RU364078"/>
    </source>
</evidence>
<dbReference type="Gene3D" id="3.40.50.10300">
    <property type="entry name" value="CoaB-like"/>
    <property type="match status" value="1"/>
</dbReference>
<comment type="function">
    <text evidence="4">Catalyzes two steps in the biosynthesis of coenzyme A. In the first step cysteine is conjugated to 4'-phosphopantothenate to form 4-phosphopantothenoylcysteine, in the latter compound is decarboxylated to form 4'-phosphopantotheine.</text>
</comment>
<dbReference type="KEGG" id="cmin:NCTC10288_01341"/>
<keyword evidence="3 4" id="KW-0288">FMN</keyword>
<proteinExistence type="inferred from homology"/>
<dbReference type="GO" id="GO:0004633">
    <property type="term" value="F:phosphopantothenoylcysteine decarboxylase activity"/>
    <property type="evidence" value="ECO:0007669"/>
    <property type="project" value="UniProtKB-UniRule"/>
</dbReference>
<dbReference type="PANTHER" id="PTHR14359">
    <property type="entry name" value="HOMO-OLIGOMERIC FLAVIN CONTAINING CYS DECARBOXYLASE FAMILY"/>
    <property type="match status" value="1"/>
</dbReference>
<comment type="cofactor">
    <cofactor evidence="3">
        <name>Mg(2+)</name>
        <dbReference type="ChEBI" id="CHEBI:18420"/>
    </cofactor>
</comment>
<comment type="similarity">
    <text evidence="3 4">In the N-terminal section; belongs to the HFCD (homo-oligomeric flavin containing Cys decarboxylase) superfamily.</text>
</comment>
<dbReference type="UniPathway" id="UPA00241">
    <property type="reaction ID" value="UER00353"/>
</dbReference>
<keyword evidence="3" id="KW-0479">Metal-binding</keyword>
<dbReference type="InterPro" id="IPR036551">
    <property type="entry name" value="Flavin_trans-like"/>
</dbReference>
<dbReference type="InterPro" id="IPR035929">
    <property type="entry name" value="CoaB-like_sf"/>
</dbReference>
<comment type="pathway">
    <text evidence="3 4">Cofactor biosynthesis; coenzyme A biosynthesis; CoA from (R)-pantothenate: step 3/5.</text>
</comment>
<dbReference type="InterPro" id="IPR007085">
    <property type="entry name" value="DNA/pantothenate-metab_flavo_C"/>
</dbReference>
<evidence type="ECO:0000313" key="7">
    <source>
        <dbReference type="EMBL" id="SQI00037.1"/>
    </source>
</evidence>
<feature type="binding site" evidence="3">
    <location>
        <position position="304"/>
    </location>
    <ligand>
        <name>CTP</name>
        <dbReference type="ChEBI" id="CHEBI:37563"/>
    </ligand>
</feature>
<gene>
    <name evidence="7" type="primary">dfp</name>
    <name evidence="3" type="synonym">coaBC</name>
    <name evidence="7" type="ORF">NCTC10288_01341</name>
</gene>
<dbReference type="PANTHER" id="PTHR14359:SF6">
    <property type="entry name" value="PHOSPHOPANTOTHENOYLCYSTEINE DECARBOXYLASE"/>
    <property type="match status" value="1"/>
</dbReference>
<keyword evidence="3" id="KW-0460">Magnesium</keyword>
<dbReference type="Proteomes" id="UP000249264">
    <property type="component" value="Chromosome 1"/>
</dbReference>
<evidence type="ECO:0000259" key="6">
    <source>
        <dbReference type="Pfam" id="PF04127"/>
    </source>
</evidence>
<dbReference type="NCBIfam" id="TIGR00521">
    <property type="entry name" value="coaBC_dfp"/>
    <property type="match status" value="1"/>
</dbReference>
<reference evidence="7 8" key="1">
    <citation type="submission" date="2018-06" db="EMBL/GenBank/DDBJ databases">
        <authorList>
            <consortium name="Pathogen Informatics"/>
            <person name="Doyle S."/>
        </authorList>
    </citation>
    <scope>NUCLEOTIDE SEQUENCE [LARGE SCALE GENOMIC DNA]</scope>
    <source>
        <strain evidence="7 8">NCTC10288</strain>
    </source>
</reference>
<comment type="catalytic activity">
    <reaction evidence="3 4">
        <text>N-[(R)-4-phosphopantothenoyl]-L-cysteine + H(+) = (R)-4'-phosphopantetheine + CO2</text>
        <dbReference type="Rhea" id="RHEA:16793"/>
        <dbReference type="ChEBI" id="CHEBI:15378"/>
        <dbReference type="ChEBI" id="CHEBI:16526"/>
        <dbReference type="ChEBI" id="CHEBI:59458"/>
        <dbReference type="ChEBI" id="CHEBI:61723"/>
        <dbReference type="EC" id="4.1.1.36"/>
    </reaction>
</comment>
<dbReference type="Pfam" id="PF04127">
    <property type="entry name" value="DFP"/>
    <property type="match status" value="1"/>
</dbReference>
<dbReference type="GO" id="GO:0010181">
    <property type="term" value="F:FMN binding"/>
    <property type="evidence" value="ECO:0007669"/>
    <property type="project" value="UniProtKB-UniRule"/>
</dbReference>
<keyword evidence="3" id="KW-0511">Multifunctional enzyme</keyword>
<feature type="binding site" evidence="3">
    <location>
        <position position="375"/>
    </location>
    <ligand>
        <name>CTP</name>
        <dbReference type="ChEBI" id="CHEBI:37563"/>
    </ligand>
</feature>
<keyword evidence="3 4" id="KW-0436">Ligase</keyword>
<evidence type="ECO:0000313" key="8">
    <source>
        <dbReference type="Proteomes" id="UP000249264"/>
    </source>
</evidence>
<name>A0A2X4R9K4_9CORY</name>
<dbReference type="AlphaFoldDB" id="A0A2X4R9K4"/>
<feature type="binding site" evidence="3">
    <location>
        <position position="379"/>
    </location>
    <ligand>
        <name>CTP</name>
        <dbReference type="ChEBI" id="CHEBI:37563"/>
    </ligand>
</feature>
<sequence length="436" mass="46222">MPGWVSFVLGNIVRVKDVQETPDMTSTHRRILVGVAGGIAAYKACHLIRDFKEHGDDVRVVPTEAALNFVGAATFEALSGNPVSTTVFDAVDEVQHVALGQQADAVVIAPATADLIARLACGRADDLLTASVLVATCPIVLAPAMHTEMWLNPATQDNVATLRRRGITVMEPAHGRLTGKDTGAGRLPEPSQIAEFARTVIDGHTVPFDWKGRKVVVSAGGTQENLDPVRFLGNRSSGRQGFALAEIAAQRGADVTIVAGDTEDLPVPSGAEVVRVTSTRDMEAAMNEHSADADIVIMAAAVADYRPAHVADSKMKKGAADENLARLELVENPDILKGLVSRRASGEINEDAVIVGFAAETGDATTSVLEYAQQKFERKGCDVLMANEVGEGKVFGQSTSAGWILRRDTEPVVVEHGSKQAVAAQILDAVNEILPM</sequence>
<feature type="region of interest" description="Phosphopantothenoylcysteine decarboxylase" evidence="3">
    <location>
        <begin position="1"/>
        <end position="214"/>
    </location>
</feature>
<dbReference type="GO" id="GO:0071513">
    <property type="term" value="C:phosphopantothenoylcysteine decarboxylase complex"/>
    <property type="evidence" value="ECO:0007669"/>
    <property type="project" value="TreeGrafter"/>
</dbReference>
<feature type="region of interest" description="Phosphopantothenate--cysteine ligase" evidence="3">
    <location>
        <begin position="215"/>
        <end position="436"/>
    </location>
</feature>
<dbReference type="GO" id="GO:0015937">
    <property type="term" value="P:coenzyme A biosynthetic process"/>
    <property type="evidence" value="ECO:0007669"/>
    <property type="project" value="UniProtKB-UniRule"/>
</dbReference>
<comment type="pathway">
    <text evidence="3 4">Cofactor biosynthesis; coenzyme A biosynthesis; CoA from (R)-pantothenate: step 2/5.</text>
</comment>
<keyword evidence="2 3" id="KW-0456">Lyase</keyword>
<dbReference type="GO" id="GO:0046872">
    <property type="term" value="F:metal ion binding"/>
    <property type="evidence" value="ECO:0007669"/>
    <property type="project" value="UniProtKB-KW"/>
</dbReference>
<feature type="binding site" evidence="3">
    <location>
        <begin position="333"/>
        <end position="336"/>
    </location>
    <ligand>
        <name>CTP</name>
        <dbReference type="ChEBI" id="CHEBI:37563"/>
    </ligand>
</feature>
<comment type="similarity">
    <text evidence="3 4">In the C-terminal section; belongs to the PPC synthetase family.</text>
</comment>
<accession>A0A2X4R9K4</accession>